<evidence type="ECO:0000313" key="2">
    <source>
        <dbReference type="Proteomes" id="UP001168098"/>
    </source>
</evidence>
<sequence length="145" mass="16590">MGHLVTPSFGFVVGVGKKVRFWKDKWCGTTPLCEDFPSLFALTTSKEAWVNEVLIAAGEMGESWTPRFNRPFNDWELEEVERLFCHLDGKKVSVDEENRVRWMDSNDGVFSVKSLYRALQLVSLASFSSKIIWNSCVQPKLSFFA</sequence>
<gene>
    <name evidence="1" type="ORF">PVL29_023293</name>
</gene>
<reference evidence="1 2" key="1">
    <citation type="journal article" date="2023" name="BMC Biotechnol.">
        <title>Vitis rotundifolia cv Carlos genome sequencing.</title>
        <authorList>
            <person name="Huff M."/>
            <person name="Hulse-Kemp A."/>
            <person name="Scheffler B."/>
            <person name="Youngblood R."/>
            <person name="Simpson S."/>
            <person name="Babiker E."/>
            <person name="Staton M."/>
        </authorList>
    </citation>
    <scope>NUCLEOTIDE SEQUENCE [LARGE SCALE GENOMIC DNA]</scope>
    <source>
        <tissue evidence="1">Leaf</tissue>
    </source>
</reference>
<dbReference type="Proteomes" id="UP001168098">
    <property type="component" value="Unassembled WGS sequence"/>
</dbReference>
<dbReference type="EMBL" id="JARBHA010000018">
    <property type="protein sequence ID" value="KAJ9673648.1"/>
    <property type="molecule type" value="Genomic_DNA"/>
</dbReference>
<dbReference type="AlphaFoldDB" id="A0AA38YNH9"/>
<dbReference type="PANTHER" id="PTHR36617:SF5">
    <property type="entry name" value="OS05G0421675 PROTEIN"/>
    <property type="match status" value="1"/>
</dbReference>
<comment type="caution">
    <text evidence="1">The sequence shown here is derived from an EMBL/GenBank/DDBJ whole genome shotgun (WGS) entry which is preliminary data.</text>
</comment>
<proteinExistence type="predicted"/>
<name>A0AA38YNH9_VITRO</name>
<dbReference type="PANTHER" id="PTHR36617">
    <property type="entry name" value="PROTEIN, PUTATIVE-RELATED"/>
    <property type="match status" value="1"/>
</dbReference>
<protein>
    <submittedName>
        <fullName evidence="1">Uncharacterized protein</fullName>
    </submittedName>
</protein>
<keyword evidence="2" id="KW-1185">Reference proteome</keyword>
<organism evidence="1 2">
    <name type="scientific">Vitis rotundifolia</name>
    <name type="common">Muscadine grape</name>
    <dbReference type="NCBI Taxonomy" id="103349"/>
    <lineage>
        <taxon>Eukaryota</taxon>
        <taxon>Viridiplantae</taxon>
        <taxon>Streptophyta</taxon>
        <taxon>Embryophyta</taxon>
        <taxon>Tracheophyta</taxon>
        <taxon>Spermatophyta</taxon>
        <taxon>Magnoliopsida</taxon>
        <taxon>eudicotyledons</taxon>
        <taxon>Gunneridae</taxon>
        <taxon>Pentapetalae</taxon>
        <taxon>rosids</taxon>
        <taxon>Vitales</taxon>
        <taxon>Vitaceae</taxon>
        <taxon>Viteae</taxon>
        <taxon>Vitis</taxon>
    </lineage>
</organism>
<accession>A0AA38YNH9</accession>
<evidence type="ECO:0000313" key="1">
    <source>
        <dbReference type="EMBL" id="KAJ9673648.1"/>
    </source>
</evidence>